<sequence>MELEISELDQKFTENSFKDVSMSELSSQIALKACSSLQLIGFGKGFMAGWLKVVGTWNLLVSSYVQNRLIKKARDLFCQMKSVNLRFELVTLLSVLSTSKQLELGKVVHCIVLETTNNLMWALRAALLICTPSERIDEAR</sequence>
<evidence type="ECO:0008006" key="5">
    <source>
        <dbReference type="Google" id="ProtNLM"/>
    </source>
</evidence>
<dbReference type="Pfam" id="PF01535">
    <property type="entry name" value="PPR"/>
    <property type="match status" value="1"/>
</dbReference>
<dbReference type="AlphaFoldDB" id="A0A834Y6V7"/>
<protein>
    <recommendedName>
        <fullName evidence="5">Pentatricopeptide repeat-containing protein</fullName>
    </recommendedName>
</protein>
<comment type="caution">
    <text evidence="3">The sequence shown here is derived from an EMBL/GenBank/DDBJ whole genome shotgun (WGS) entry which is preliminary data.</text>
</comment>
<dbReference type="NCBIfam" id="TIGR00756">
    <property type="entry name" value="PPR"/>
    <property type="match status" value="1"/>
</dbReference>
<evidence type="ECO:0000313" key="3">
    <source>
        <dbReference type="EMBL" id="KAF8365229.1"/>
    </source>
</evidence>
<dbReference type="Proteomes" id="UP000655225">
    <property type="component" value="Unassembled WGS sequence"/>
</dbReference>
<evidence type="ECO:0000256" key="2">
    <source>
        <dbReference type="PROSITE-ProRule" id="PRU00708"/>
    </source>
</evidence>
<dbReference type="InterPro" id="IPR011990">
    <property type="entry name" value="TPR-like_helical_dom_sf"/>
</dbReference>
<evidence type="ECO:0000256" key="1">
    <source>
        <dbReference type="ARBA" id="ARBA00022737"/>
    </source>
</evidence>
<name>A0A834Y6V7_TETSI</name>
<proteinExistence type="predicted"/>
<evidence type="ECO:0000313" key="4">
    <source>
        <dbReference type="Proteomes" id="UP000655225"/>
    </source>
</evidence>
<accession>A0A834Y6V7</accession>
<reference evidence="3 4" key="1">
    <citation type="submission" date="2020-04" db="EMBL/GenBank/DDBJ databases">
        <title>Plant Genome Project.</title>
        <authorList>
            <person name="Zhang R.-G."/>
        </authorList>
    </citation>
    <scope>NUCLEOTIDE SEQUENCE [LARGE SCALE GENOMIC DNA]</scope>
    <source>
        <strain evidence="3">YNK0</strain>
        <tissue evidence="3">Leaf</tissue>
    </source>
</reference>
<keyword evidence="4" id="KW-1185">Reference proteome</keyword>
<dbReference type="InterPro" id="IPR002885">
    <property type="entry name" value="PPR_rpt"/>
</dbReference>
<organism evidence="3 4">
    <name type="scientific">Tetracentron sinense</name>
    <name type="common">Spur-leaf</name>
    <dbReference type="NCBI Taxonomy" id="13715"/>
    <lineage>
        <taxon>Eukaryota</taxon>
        <taxon>Viridiplantae</taxon>
        <taxon>Streptophyta</taxon>
        <taxon>Embryophyta</taxon>
        <taxon>Tracheophyta</taxon>
        <taxon>Spermatophyta</taxon>
        <taxon>Magnoliopsida</taxon>
        <taxon>Trochodendrales</taxon>
        <taxon>Trochodendraceae</taxon>
        <taxon>Tetracentron</taxon>
    </lineage>
</organism>
<keyword evidence="1" id="KW-0677">Repeat</keyword>
<dbReference type="Gene3D" id="1.25.40.10">
    <property type="entry name" value="Tetratricopeptide repeat domain"/>
    <property type="match status" value="1"/>
</dbReference>
<gene>
    <name evidence="3" type="ORF">HHK36_032761</name>
</gene>
<dbReference type="PROSITE" id="PS51375">
    <property type="entry name" value="PPR"/>
    <property type="match status" value="1"/>
</dbReference>
<feature type="repeat" description="PPR" evidence="2">
    <location>
        <begin position="53"/>
        <end position="87"/>
    </location>
</feature>
<dbReference type="EMBL" id="JABCRI010000923">
    <property type="protein sequence ID" value="KAF8365229.1"/>
    <property type="molecule type" value="Genomic_DNA"/>
</dbReference>